<keyword evidence="1" id="KW-0472">Membrane</keyword>
<sequence length="82" mass="9508">MFSHKYIICIIHRRIHSAYPYFFYFVTFSGPQQVMYYIGVGLRTSTLWDGAVRCIGTSCIMFILPCELGLTRTTVYTAQPRV</sequence>
<dbReference type="InParanoid" id="A0A0D0DVJ8"/>
<protein>
    <submittedName>
        <fullName evidence="2">Uncharacterized protein</fullName>
    </submittedName>
</protein>
<dbReference type="EMBL" id="KN825176">
    <property type="protein sequence ID" value="KIK93546.1"/>
    <property type="molecule type" value="Genomic_DNA"/>
</dbReference>
<dbReference type="Proteomes" id="UP000054538">
    <property type="component" value="Unassembled WGS sequence"/>
</dbReference>
<reference evidence="3" key="2">
    <citation type="submission" date="2015-01" db="EMBL/GenBank/DDBJ databases">
        <title>Evolutionary Origins and Diversification of the Mycorrhizal Mutualists.</title>
        <authorList>
            <consortium name="DOE Joint Genome Institute"/>
            <consortium name="Mycorrhizal Genomics Consortium"/>
            <person name="Kohler A."/>
            <person name="Kuo A."/>
            <person name="Nagy L.G."/>
            <person name="Floudas D."/>
            <person name="Copeland A."/>
            <person name="Barry K.W."/>
            <person name="Cichocki N."/>
            <person name="Veneault-Fourrey C."/>
            <person name="LaButti K."/>
            <person name="Lindquist E.A."/>
            <person name="Lipzen A."/>
            <person name="Lundell T."/>
            <person name="Morin E."/>
            <person name="Murat C."/>
            <person name="Riley R."/>
            <person name="Ohm R."/>
            <person name="Sun H."/>
            <person name="Tunlid A."/>
            <person name="Henrissat B."/>
            <person name="Grigoriev I.V."/>
            <person name="Hibbett D.S."/>
            <person name="Martin F."/>
        </authorList>
    </citation>
    <scope>NUCLEOTIDE SEQUENCE [LARGE SCALE GENOMIC DNA]</scope>
    <source>
        <strain evidence="3">Ve08.2h10</strain>
    </source>
</reference>
<accession>A0A0D0DVJ8</accession>
<dbReference type="AlphaFoldDB" id="A0A0D0DVJ8"/>
<feature type="transmembrane region" description="Helical" evidence="1">
    <location>
        <begin position="21"/>
        <end position="38"/>
    </location>
</feature>
<reference evidence="2 3" key="1">
    <citation type="submission" date="2014-04" db="EMBL/GenBank/DDBJ databases">
        <authorList>
            <consortium name="DOE Joint Genome Institute"/>
            <person name="Kuo A."/>
            <person name="Kohler A."/>
            <person name="Jargeat P."/>
            <person name="Nagy L.G."/>
            <person name="Floudas D."/>
            <person name="Copeland A."/>
            <person name="Barry K.W."/>
            <person name="Cichocki N."/>
            <person name="Veneault-Fourrey C."/>
            <person name="LaButti K."/>
            <person name="Lindquist E.A."/>
            <person name="Lipzen A."/>
            <person name="Lundell T."/>
            <person name="Morin E."/>
            <person name="Murat C."/>
            <person name="Sun H."/>
            <person name="Tunlid A."/>
            <person name="Henrissat B."/>
            <person name="Grigoriev I.V."/>
            <person name="Hibbett D.S."/>
            <person name="Martin F."/>
            <person name="Nordberg H.P."/>
            <person name="Cantor M.N."/>
            <person name="Hua S.X."/>
        </authorList>
    </citation>
    <scope>NUCLEOTIDE SEQUENCE [LARGE SCALE GENOMIC DNA]</scope>
    <source>
        <strain evidence="2 3">Ve08.2h10</strain>
    </source>
</reference>
<evidence type="ECO:0000256" key="1">
    <source>
        <dbReference type="SAM" id="Phobius"/>
    </source>
</evidence>
<evidence type="ECO:0000313" key="3">
    <source>
        <dbReference type="Proteomes" id="UP000054538"/>
    </source>
</evidence>
<keyword evidence="3" id="KW-1185">Reference proteome</keyword>
<proteinExistence type="predicted"/>
<evidence type="ECO:0000313" key="2">
    <source>
        <dbReference type="EMBL" id="KIK93546.1"/>
    </source>
</evidence>
<keyword evidence="1" id="KW-1133">Transmembrane helix</keyword>
<name>A0A0D0DVJ8_9AGAM</name>
<gene>
    <name evidence="2" type="ORF">PAXRUDRAFT_508963</name>
</gene>
<organism evidence="2 3">
    <name type="scientific">Paxillus rubicundulus Ve08.2h10</name>
    <dbReference type="NCBI Taxonomy" id="930991"/>
    <lineage>
        <taxon>Eukaryota</taxon>
        <taxon>Fungi</taxon>
        <taxon>Dikarya</taxon>
        <taxon>Basidiomycota</taxon>
        <taxon>Agaricomycotina</taxon>
        <taxon>Agaricomycetes</taxon>
        <taxon>Agaricomycetidae</taxon>
        <taxon>Boletales</taxon>
        <taxon>Paxilineae</taxon>
        <taxon>Paxillaceae</taxon>
        <taxon>Paxillus</taxon>
    </lineage>
</organism>
<dbReference type="HOGENOM" id="CLU_2558959_0_0_1"/>
<keyword evidence="1" id="KW-0812">Transmembrane</keyword>